<evidence type="ECO:0000313" key="3">
    <source>
        <dbReference type="Proteomes" id="UP000521676"/>
    </source>
</evidence>
<name>A0A8T7M373_9CHLR</name>
<dbReference type="InterPro" id="IPR043519">
    <property type="entry name" value="NT_sf"/>
</dbReference>
<reference evidence="2" key="2">
    <citation type="journal article" date="2024" name="Nature">
        <title>Anoxygenic phototroph of the Chloroflexota uses a type I reaction centre.</title>
        <authorList>
            <person name="Tsuji J.M."/>
            <person name="Shaw N.A."/>
            <person name="Nagashima S."/>
            <person name="Venkiteswaran J.J."/>
            <person name="Schiff S.L."/>
            <person name="Watanabe T."/>
            <person name="Fukui M."/>
            <person name="Hanada S."/>
            <person name="Tank M."/>
            <person name="Neufeld J.D."/>
        </authorList>
    </citation>
    <scope>NUCLEOTIDE SEQUENCE</scope>
    <source>
        <strain evidence="2">L227-S17</strain>
    </source>
</reference>
<dbReference type="InterPro" id="IPR007344">
    <property type="entry name" value="GrpB/CoaE"/>
</dbReference>
<proteinExistence type="predicted"/>
<sequence length="168" mass="19044">MEEPIVIEEYDPTWSAKFEAEKHALKQALTGRFVAIEHIGSTAVPGLPSKPIIDIMVAVTQLEAGELYARLLEPLGYLYKPDSSNEQSDRLFLRKGTPRSHHLHIVIKGSAEQKRHLAFRDYLLAHPETVTEYAALKLELAQKYRLDREAYTNAKTAFITDIERKAGE</sequence>
<gene>
    <name evidence="1" type="ORF">HXX08_09580</name>
    <name evidence="2" type="ORF">OZ401_001260</name>
</gene>
<accession>A0A8T7M373</accession>
<protein>
    <submittedName>
        <fullName evidence="1">GrpB family protein</fullName>
    </submittedName>
</protein>
<dbReference type="RefSeq" id="WP_341467379.1">
    <property type="nucleotide sequence ID" value="NZ_CP128399.1"/>
</dbReference>
<organism evidence="1 3">
    <name type="scientific">Candidatus Chlorohelix allophototropha</name>
    <dbReference type="NCBI Taxonomy" id="3003348"/>
    <lineage>
        <taxon>Bacteria</taxon>
        <taxon>Bacillati</taxon>
        <taxon>Chloroflexota</taxon>
        <taxon>Chloroflexia</taxon>
        <taxon>Candidatus Chloroheliales</taxon>
        <taxon>Candidatus Chloroheliaceae</taxon>
        <taxon>Candidatus Chlorohelix</taxon>
    </lineage>
</organism>
<dbReference type="AlphaFoldDB" id="A0A8T7M373"/>
<dbReference type="PANTHER" id="PTHR34822:SF1">
    <property type="entry name" value="GRPB FAMILY PROTEIN"/>
    <property type="match status" value="1"/>
</dbReference>
<dbReference type="Proteomes" id="UP001431572">
    <property type="component" value="Chromosome 1"/>
</dbReference>
<dbReference type="EMBL" id="JACATZ010000001">
    <property type="protein sequence ID" value="NWJ46116.1"/>
    <property type="molecule type" value="Genomic_DNA"/>
</dbReference>
<dbReference type="SUPFAM" id="SSF81301">
    <property type="entry name" value="Nucleotidyltransferase"/>
    <property type="match status" value="1"/>
</dbReference>
<dbReference type="Pfam" id="PF04229">
    <property type="entry name" value="GrpB"/>
    <property type="match status" value="1"/>
</dbReference>
<evidence type="ECO:0000313" key="2">
    <source>
        <dbReference type="EMBL" id="WJW65495.1"/>
    </source>
</evidence>
<dbReference type="PANTHER" id="PTHR34822">
    <property type="entry name" value="GRPB DOMAIN PROTEIN (AFU_ORTHOLOGUE AFUA_1G01530)"/>
    <property type="match status" value="1"/>
</dbReference>
<dbReference type="Proteomes" id="UP000521676">
    <property type="component" value="Unassembled WGS sequence"/>
</dbReference>
<keyword evidence="4" id="KW-1185">Reference proteome</keyword>
<evidence type="ECO:0000313" key="1">
    <source>
        <dbReference type="EMBL" id="NWJ46116.1"/>
    </source>
</evidence>
<dbReference type="EMBL" id="CP128399">
    <property type="protein sequence ID" value="WJW65495.1"/>
    <property type="molecule type" value="Genomic_DNA"/>
</dbReference>
<evidence type="ECO:0000313" key="4">
    <source>
        <dbReference type="Proteomes" id="UP001431572"/>
    </source>
</evidence>
<dbReference type="Gene3D" id="3.30.460.10">
    <property type="entry name" value="Beta Polymerase, domain 2"/>
    <property type="match status" value="1"/>
</dbReference>
<reference evidence="1 3" key="1">
    <citation type="submission" date="2020-06" db="EMBL/GenBank/DDBJ databases">
        <title>Anoxygenic phototrophic Chloroflexota member uses a Type I reaction center.</title>
        <authorList>
            <person name="Tsuji J.M."/>
            <person name="Shaw N.A."/>
            <person name="Nagashima S."/>
            <person name="Venkiteswaran J."/>
            <person name="Schiff S.L."/>
            <person name="Hanada S."/>
            <person name="Tank M."/>
            <person name="Neufeld J.D."/>
        </authorList>
    </citation>
    <scope>NUCLEOTIDE SEQUENCE [LARGE SCALE GENOMIC DNA]</scope>
    <source>
        <strain evidence="1">L227-S17</strain>
    </source>
</reference>